<feature type="domain" description="ABC transmembrane type-1" evidence="8">
    <location>
        <begin position="102"/>
        <end position="302"/>
    </location>
</feature>
<organism evidence="9 10">
    <name type="scientific">Limibacillus halophilus</name>
    <dbReference type="NCBI Taxonomy" id="1579333"/>
    <lineage>
        <taxon>Bacteria</taxon>
        <taxon>Pseudomonadati</taxon>
        <taxon>Pseudomonadota</taxon>
        <taxon>Alphaproteobacteria</taxon>
        <taxon>Rhodospirillales</taxon>
        <taxon>Rhodovibrionaceae</taxon>
        <taxon>Limibacillus</taxon>
    </lineage>
</organism>
<comment type="caution">
    <text evidence="9">The sequence shown here is derived from an EMBL/GenBank/DDBJ whole genome shotgun (WGS) entry which is preliminary data.</text>
</comment>
<dbReference type="RefSeq" id="WP_322091207.1">
    <property type="nucleotide sequence ID" value="NZ_JACHXA010000001.1"/>
</dbReference>
<gene>
    <name evidence="9" type="ORF">FHR98_000510</name>
</gene>
<keyword evidence="3" id="KW-1003">Cell membrane</keyword>
<evidence type="ECO:0000259" key="8">
    <source>
        <dbReference type="PROSITE" id="PS50928"/>
    </source>
</evidence>
<feature type="transmembrane region" description="Helical" evidence="7">
    <location>
        <begin position="141"/>
        <end position="161"/>
    </location>
</feature>
<evidence type="ECO:0000256" key="7">
    <source>
        <dbReference type="RuleBase" id="RU363032"/>
    </source>
</evidence>
<dbReference type="PANTHER" id="PTHR43386">
    <property type="entry name" value="OLIGOPEPTIDE TRANSPORT SYSTEM PERMEASE PROTEIN APPC"/>
    <property type="match status" value="1"/>
</dbReference>
<evidence type="ECO:0000256" key="2">
    <source>
        <dbReference type="ARBA" id="ARBA00022448"/>
    </source>
</evidence>
<dbReference type="Gene3D" id="1.10.3720.10">
    <property type="entry name" value="MetI-like"/>
    <property type="match status" value="1"/>
</dbReference>
<evidence type="ECO:0000256" key="6">
    <source>
        <dbReference type="ARBA" id="ARBA00023136"/>
    </source>
</evidence>
<dbReference type="Proteomes" id="UP000581135">
    <property type="component" value="Unassembled WGS sequence"/>
</dbReference>
<keyword evidence="4 7" id="KW-0812">Transmembrane</keyword>
<dbReference type="SUPFAM" id="SSF161098">
    <property type="entry name" value="MetI-like"/>
    <property type="match status" value="1"/>
</dbReference>
<dbReference type="AlphaFoldDB" id="A0A839STD0"/>
<protein>
    <submittedName>
        <fullName evidence="9">Peptide/nickel transport system permease protein</fullName>
    </submittedName>
</protein>
<dbReference type="InterPro" id="IPR025966">
    <property type="entry name" value="OppC_N"/>
</dbReference>
<keyword evidence="6 7" id="KW-0472">Membrane</keyword>
<feature type="transmembrane region" description="Helical" evidence="7">
    <location>
        <begin position="280"/>
        <end position="301"/>
    </location>
</feature>
<feature type="transmembrane region" description="Helical" evidence="7">
    <location>
        <begin position="104"/>
        <end position="129"/>
    </location>
</feature>
<dbReference type="Pfam" id="PF00528">
    <property type="entry name" value="BPD_transp_1"/>
    <property type="match status" value="1"/>
</dbReference>
<evidence type="ECO:0000256" key="4">
    <source>
        <dbReference type="ARBA" id="ARBA00022692"/>
    </source>
</evidence>
<dbReference type="InterPro" id="IPR000515">
    <property type="entry name" value="MetI-like"/>
</dbReference>
<comment type="similarity">
    <text evidence="7">Belongs to the binding-protein-dependent transport system permease family.</text>
</comment>
<reference evidence="9 10" key="1">
    <citation type="submission" date="2020-08" db="EMBL/GenBank/DDBJ databases">
        <title>Genomic Encyclopedia of Type Strains, Phase III (KMG-III): the genomes of soil and plant-associated and newly described type strains.</title>
        <authorList>
            <person name="Whitman W."/>
        </authorList>
    </citation>
    <scope>NUCLEOTIDE SEQUENCE [LARGE SCALE GENOMIC DNA]</scope>
    <source>
        <strain evidence="9 10">CECT 8803</strain>
    </source>
</reference>
<keyword evidence="2 7" id="KW-0813">Transport</keyword>
<evidence type="ECO:0000313" key="10">
    <source>
        <dbReference type="Proteomes" id="UP000581135"/>
    </source>
</evidence>
<dbReference type="PROSITE" id="PS50928">
    <property type="entry name" value="ABC_TM1"/>
    <property type="match status" value="1"/>
</dbReference>
<evidence type="ECO:0000256" key="5">
    <source>
        <dbReference type="ARBA" id="ARBA00022989"/>
    </source>
</evidence>
<dbReference type="Pfam" id="PF12911">
    <property type="entry name" value="OppC_N"/>
    <property type="match status" value="1"/>
</dbReference>
<proteinExistence type="inferred from homology"/>
<evidence type="ECO:0000313" key="9">
    <source>
        <dbReference type="EMBL" id="MBB3064245.1"/>
    </source>
</evidence>
<dbReference type="GO" id="GO:0005886">
    <property type="term" value="C:plasma membrane"/>
    <property type="evidence" value="ECO:0007669"/>
    <property type="project" value="UniProtKB-SubCell"/>
</dbReference>
<name>A0A839STD0_9PROT</name>
<evidence type="ECO:0000256" key="3">
    <source>
        <dbReference type="ARBA" id="ARBA00022475"/>
    </source>
</evidence>
<dbReference type="EMBL" id="JACHXA010000001">
    <property type="protein sequence ID" value="MBB3064245.1"/>
    <property type="molecule type" value="Genomic_DNA"/>
</dbReference>
<keyword evidence="10" id="KW-1185">Reference proteome</keyword>
<dbReference type="InterPro" id="IPR050366">
    <property type="entry name" value="BP-dependent_transpt_permease"/>
</dbReference>
<dbReference type="GO" id="GO:0055085">
    <property type="term" value="P:transmembrane transport"/>
    <property type="evidence" value="ECO:0007669"/>
    <property type="project" value="InterPro"/>
</dbReference>
<comment type="subcellular location">
    <subcellularLocation>
        <location evidence="1 7">Cell membrane</location>
        <topology evidence="1 7">Multi-pass membrane protein</topology>
    </subcellularLocation>
</comment>
<feature type="transmembrane region" description="Helical" evidence="7">
    <location>
        <begin position="24"/>
        <end position="49"/>
    </location>
</feature>
<dbReference type="CDD" id="cd06261">
    <property type="entry name" value="TM_PBP2"/>
    <property type="match status" value="1"/>
</dbReference>
<accession>A0A839STD0</accession>
<dbReference type="InterPro" id="IPR035906">
    <property type="entry name" value="MetI-like_sf"/>
</dbReference>
<feature type="transmembrane region" description="Helical" evidence="7">
    <location>
        <begin position="173"/>
        <end position="194"/>
    </location>
</feature>
<sequence>MATEGATAARTTGFLARLRGSDAVFSLITSPVTLISAIITVVLCVAAALSPWISPHDPFDLASIDLLASRLPPAWTDEGLDGYLLGTDAQGRDMLSLILHGMRISLLAGLLSMAFASVVGIILGLISGYAGGMIDAAIMRLADVQLSFPAILIALLIDGVTRGFLPAEVHDALALYIIVLSIGLANWAHFARTVRSATMVERRREYVQAARIIGVSPMRIMRKHILINIVEPVFVIATVGFGIAIIMEATLSFLGVGLPPTAPSLGTLIRIGNDYLFSGYWWMTIFPGAALLLLVLSINILGDWLRDVLNPTLR</sequence>
<keyword evidence="5 7" id="KW-1133">Transmembrane helix</keyword>
<feature type="transmembrane region" description="Helical" evidence="7">
    <location>
        <begin position="225"/>
        <end position="247"/>
    </location>
</feature>
<evidence type="ECO:0000256" key="1">
    <source>
        <dbReference type="ARBA" id="ARBA00004651"/>
    </source>
</evidence>
<dbReference type="PANTHER" id="PTHR43386:SF26">
    <property type="entry name" value="ABC TRANSPORTER PERMEASE PROTEIN"/>
    <property type="match status" value="1"/>
</dbReference>